<evidence type="ECO:0000313" key="4">
    <source>
        <dbReference type="Proteomes" id="UP000095209"/>
    </source>
</evidence>
<dbReference type="RefSeq" id="WP_069715662.1">
    <property type="nucleotide sequence ID" value="NZ_MJEH01000003.1"/>
</dbReference>
<feature type="domain" description="DUF294" evidence="2">
    <location>
        <begin position="183"/>
        <end position="321"/>
    </location>
</feature>
<sequence>MSVEMIDISTLKEWRDERISKHLSSHEALNYFHDMVMRKAFSSALNDVQSRFGSPPSSYTWFLMGSCGRHEQAIISDQDHGIIFAEDTNQSADYFQRLGELLTENLNELGYPYCDGQVMSSNPKWCKSVDQWKKQLDEWALEESWDSIRYLLIFFDARAIAGDRSLVKELKRHFFELIDEHPTLLKRFSDNTKRLIKGIGLFGNILTKEDDPYRGYLNIKETGFLPYVNNVRLLSIKEEIYETSTVSRIGQLKRNTQYMNLKQYEKNFKKLLYYRLLFASNHHDYEDVHYLDLKLLNRQQLHELKQILKDVEKFHNTVHRLF</sequence>
<dbReference type="STRING" id="1305675.BFG57_08600"/>
<protein>
    <recommendedName>
        <fullName evidence="5">Signal transduction protein</fullName>
    </recommendedName>
</protein>
<name>A0A1E5LJU5_9BACI</name>
<dbReference type="InterPro" id="IPR043519">
    <property type="entry name" value="NT_sf"/>
</dbReference>
<evidence type="ECO:0000313" key="3">
    <source>
        <dbReference type="EMBL" id="OEH94306.1"/>
    </source>
</evidence>
<comment type="caution">
    <text evidence="3">The sequence shown here is derived from an EMBL/GenBank/DDBJ whole genome shotgun (WGS) entry which is preliminary data.</text>
</comment>
<dbReference type="InterPro" id="IPR005105">
    <property type="entry name" value="GlnD_Uridyltrans_N"/>
</dbReference>
<dbReference type="CDD" id="cd05401">
    <property type="entry name" value="NT_GlnE_GlnD_like"/>
    <property type="match status" value="1"/>
</dbReference>
<evidence type="ECO:0000259" key="1">
    <source>
        <dbReference type="Pfam" id="PF03445"/>
    </source>
</evidence>
<dbReference type="AlphaFoldDB" id="A0A1E5LJU5"/>
<dbReference type="EMBL" id="MJEH01000003">
    <property type="protein sequence ID" value="OEH94306.1"/>
    <property type="molecule type" value="Genomic_DNA"/>
</dbReference>
<gene>
    <name evidence="3" type="ORF">BFG57_08600</name>
</gene>
<reference evidence="3 4" key="1">
    <citation type="submission" date="2016-08" db="EMBL/GenBank/DDBJ databases">
        <title>Genome of Bacillus solimangrovi GH2-4.</title>
        <authorList>
            <person name="Lim S."/>
            <person name="Kim B.-C."/>
        </authorList>
    </citation>
    <scope>NUCLEOTIDE SEQUENCE [LARGE SCALE GENOMIC DNA]</scope>
    <source>
        <strain evidence="3 4">GH2-4</strain>
    </source>
</reference>
<dbReference type="Pfam" id="PF03445">
    <property type="entry name" value="DUF294"/>
    <property type="match status" value="1"/>
</dbReference>
<accession>A0A1E5LJU5</accession>
<evidence type="ECO:0000259" key="2">
    <source>
        <dbReference type="Pfam" id="PF10335"/>
    </source>
</evidence>
<evidence type="ECO:0008006" key="5">
    <source>
        <dbReference type="Google" id="ProtNLM"/>
    </source>
</evidence>
<dbReference type="Proteomes" id="UP000095209">
    <property type="component" value="Unassembled WGS sequence"/>
</dbReference>
<proteinExistence type="predicted"/>
<dbReference type="SUPFAM" id="SSF81301">
    <property type="entry name" value="Nucleotidyltransferase"/>
    <property type="match status" value="1"/>
</dbReference>
<feature type="domain" description="Protein-PII uridylyltransferase N-terminal" evidence="1">
    <location>
        <begin position="26"/>
        <end position="143"/>
    </location>
</feature>
<dbReference type="InterPro" id="IPR018821">
    <property type="entry name" value="DUF294_put_nucleoTrafse_sb-bd"/>
</dbReference>
<dbReference type="GO" id="GO:0008773">
    <property type="term" value="F:[protein-PII] uridylyltransferase activity"/>
    <property type="evidence" value="ECO:0007669"/>
    <property type="project" value="InterPro"/>
</dbReference>
<organism evidence="3 4">
    <name type="scientific">Bacillus solimangrovi</name>
    <dbReference type="NCBI Taxonomy" id="1305675"/>
    <lineage>
        <taxon>Bacteria</taxon>
        <taxon>Bacillati</taxon>
        <taxon>Bacillota</taxon>
        <taxon>Bacilli</taxon>
        <taxon>Bacillales</taxon>
        <taxon>Bacillaceae</taxon>
        <taxon>Bacillus</taxon>
    </lineage>
</organism>
<dbReference type="Pfam" id="PF10335">
    <property type="entry name" value="DUF294_C"/>
    <property type="match status" value="1"/>
</dbReference>
<keyword evidence="4" id="KW-1185">Reference proteome</keyword>
<dbReference type="OrthoDB" id="9810963at2"/>